<protein>
    <submittedName>
        <fullName evidence="3">Uncharacterized protein LOC104214157</fullName>
    </submittedName>
</protein>
<sequence length="696" mass="81172">RGQDINKLHAEIVSDLKQMFDDNNVLAKTFRMVRDRFQENIDSNVKLRLIGKRGTDGRRYNLPTIPEVAALVLQRINELNAAYLGLQYPLLFPYGEDGYREDIPLSHGDESSRGRQCVSMREFFAYRIQERKDEVPTIVSSGRLFQQFLVDGYTMIESSRLKFIRTHQKQLRVDSYKVLVDAILHGDIDLSSQGKRIILPSSFTGGARYMVQNYQDAMTICKWAGYPDLFITFTCNPKWPEITRFVESRNLNPEDRPDILSRVFKIKLDHLIKDLRDNQVFGQVKAVIYTIEFQKRGLPHAHILLFLHEHNKFPSASDIDRIISAEILDKVDDPNYYNAVKNLMMHDPCGSARKSSPCMLNGRCTKHFPKKFVEATTVDEEGYPVYRRRDNGRTIMKNGIDMDNRYVVPHNRFLLLKYGAHINVEWCNQTRSIKYLFKYVNKGHDRATAAFSQGTHDNGSSTVDEINMYYDCRYISPCEATWRIFKFPIHHREPSVERLSFHLPNEQNNIFSDDDPIDNVANRPTVKESMLLGWFEANKKISEARDLTNAEFPLKFWWNQKLKKWEKRRKSGFSIGRIFFVTPGSGEIYYLRLLLNVIKGPTSYEQLRRINNHDYLTFRDACYALGLLDDDKEYVDAIKEASTWGMPSYLRQLFVMLLLSNSMSRPEIVWQSSWELLSEVILHEERTLLSNPGIKR</sequence>
<dbReference type="PANTHER" id="PTHR45786:SF66">
    <property type="entry name" value="HOOK MOTIF PROTEIN, PUTATIVE-RELATED"/>
    <property type="match status" value="1"/>
</dbReference>
<keyword evidence="2" id="KW-1185">Reference proteome</keyword>
<gene>
    <name evidence="3" type="primary">LOC104214157</name>
</gene>
<dbReference type="eggNOG" id="KOG0987">
    <property type="taxonomic scope" value="Eukaryota"/>
</dbReference>
<accession>A0A1U7V6S3</accession>
<dbReference type="Proteomes" id="UP000189701">
    <property type="component" value="Unplaced"/>
</dbReference>
<dbReference type="AlphaFoldDB" id="A0A1U7V6S3"/>
<dbReference type="PANTHER" id="PTHR45786">
    <property type="entry name" value="DNA BINDING PROTEIN-LIKE"/>
    <property type="match status" value="1"/>
</dbReference>
<dbReference type="InterPro" id="IPR025476">
    <property type="entry name" value="Helitron_helicase-like"/>
</dbReference>
<reference evidence="3" key="2">
    <citation type="submission" date="2025-08" db="UniProtKB">
        <authorList>
            <consortium name="RefSeq"/>
        </authorList>
    </citation>
    <scope>IDENTIFICATION</scope>
    <source>
        <tissue evidence="3">Leaf</tissue>
    </source>
</reference>
<proteinExistence type="predicted"/>
<evidence type="ECO:0000313" key="2">
    <source>
        <dbReference type="Proteomes" id="UP000189701"/>
    </source>
</evidence>
<evidence type="ECO:0000313" key="3">
    <source>
        <dbReference type="RefSeq" id="XP_009762088.1"/>
    </source>
</evidence>
<dbReference type="STRING" id="4096.A0A1U7V6S3"/>
<name>A0A1U7V6S3_NICSY</name>
<dbReference type="RefSeq" id="XP_009762088.1">
    <property type="nucleotide sequence ID" value="XM_009763786.1"/>
</dbReference>
<feature type="domain" description="Helitron helicase-like" evidence="1">
    <location>
        <begin position="123"/>
        <end position="305"/>
    </location>
</feature>
<reference evidence="2" key="1">
    <citation type="journal article" date="2013" name="Genome Biol.">
        <title>Reference genomes and transcriptomes of Nicotiana sylvestris and Nicotiana tomentosiformis.</title>
        <authorList>
            <person name="Sierro N."/>
            <person name="Battey J.N."/>
            <person name="Ouadi S."/>
            <person name="Bovet L."/>
            <person name="Goepfert S."/>
            <person name="Bakaher N."/>
            <person name="Peitsch M.C."/>
            <person name="Ivanov N.V."/>
        </authorList>
    </citation>
    <scope>NUCLEOTIDE SEQUENCE [LARGE SCALE GENOMIC DNA]</scope>
</reference>
<dbReference type="Pfam" id="PF14214">
    <property type="entry name" value="Helitron_like_N"/>
    <property type="match status" value="1"/>
</dbReference>
<organism evidence="2 3">
    <name type="scientific">Nicotiana sylvestris</name>
    <name type="common">Wood tobacco</name>
    <name type="synonym">South American tobacco</name>
    <dbReference type="NCBI Taxonomy" id="4096"/>
    <lineage>
        <taxon>Eukaryota</taxon>
        <taxon>Viridiplantae</taxon>
        <taxon>Streptophyta</taxon>
        <taxon>Embryophyta</taxon>
        <taxon>Tracheophyta</taxon>
        <taxon>Spermatophyta</taxon>
        <taxon>Magnoliopsida</taxon>
        <taxon>eudicotyledons</taxon>
        <taxon>Gunneridae</taxon>
        <taxon>Pentapetalae</taxon>
        <taxon>asterids</taxon>
        <taxon>lamiids</taxon>
        <taxon>Solanales</taxon>
        <taxon>Solanaceae</taxon>
        <taxon>Nicotianoideae</taxon>
        <taxon>Nicotianeae</taxon>
        <taxon>Nicotiana</taxon>
    </lineage>
</organism>
<evidence type="ECO:0000259" key="1">
    <source>
        <dbReference type="Pfam" id="PF14214"/>
    </source>
</evidence>
<dbReference type="OrthoDB" id="1900198at2759"/>
<feature type="non-terminal residue" evidence="3">
    <location>
        <position position="1"/>
    </location>
</feature>